<evidence type="ECO:0000256" key="5">
    <source>
        <dbReference type="ARBA" id="ARBA00012426"/>
    </source>
</evidence>
<dbReference type="EC" id="4.1.1.19" evidence="5 13"/>
<dbReference type="GO" id="GO:0008792">
    <property type="term" value="F:arginine decarboxylase activity"/>
    <property type="evidence" value="ECO:0007669"/>
    <property type="project" value="UniProtKB-UniRule"/>
</dbReference>
<dbReference type="AlphaFoldDB" id="A0A545T7K4"/>
<feature type="active site" description="Proton donor" evidence="15">
    <location>
        <position position="535"/>
    </location>
</feature>
<evidence type="ECO:0000259" key="19">
    <source>
        <dbReference type="Pfam" id="PF17944"/>
    </source>
</evidence>
<dbReference type="Pfam" id="PF17810">
    <property type="entry name" value="Arg_decarb_HB"/>
    <property type="match status" value="1"/>
</dbReference>
<dbReference type="PIRSF" id="PIRSF001336">
    <property type="entry name" value="Arg_decrbxlase"/>
    <property type="match status" value="1"/>
</dbReference>
<evidence type="ECO:0000256" key="7">
    <source>
        <dbReference type="ARBA" id="ARBA00022793"/>
    </source>
</evidence>
<dbReference type="InterPro" id="IPR009006">
    <property type="entry name" value="Ala_racemase/Decarboxylase_C"/>
</dbReference>
<keyword evidence="11" id="KW-0620">Polyamine biosynthesis</keyword>
<dbReference type="Pfam" id="PF02784">
    <property type="entry name" value="Orn_Arg_deC_N"/>
    <property type="match status" value="1"/>
</dbReference>
<dbReference type="FunFam" id="3.20.20.10:FF:000001">
    <property type="entry name" value="Biosynthetic arginine decarboxylase"/>
    <property type="match status" value="1"/>
</dbReference>
<dbReference type="Gene3D" id="2.40.37.10">
    <property type="entry name" value="Lyase, Ornithine Decarboxylase, Chain A, domain 1"/>
    <property type="match status" value="1"/>
</dbReference>
<evidence type="ECO:0000259" key="18">
    <source>
        <dbReference type="Pfam" id="PF17810"/>
    </source>
</evidence>
<dbReference type="Gene3D" id="3.20.20.10">
    <property type="entry name" value="Alanine racemase"/>
    <property type="match status" value="1"/>
</dbReference>
<keyword evidence="21" id="KW-1185">Reference proteome</keyword>
<organism evidence="20 21">
    <name type="scientific">Aliikangiella marina</name>
    <dbReference type="NCBI Taxonomy" id="1712262"/>
    <lineage>
        <taxon>Bacteria</taxon>
        <taxon>Pseudomonadati</taxon>
        <taxon>Pseudomonadota</taxon>
        <taxon>Gammaproteobacteria</taxon>
        <taxon>Oceanospirillales</taxon>
        <taxon>Pleioneaceae</taxon>
        <taxon>Aliikangiella</taxon>
    </lineage>
</organism>
<dbReference type="InterPro" id="IPR029066">
    <property type="entry name" value="PLP-binding_barrel"/>
</dbReference>
<dbReference type="InterPro" id="IPR022644">
    <property type="entry name" value="De-COase2_N"/>
</dbReference>
<comment type="cofactor">
    <cofactor evidence="2">
        <name>Mg(2+)</name>
        <dbReference type="ChEBI" id="CHEBI:18420"/>
    </cofactor>
</comment>
<comment type="similarity">
    <text evidence="4">Belongs to the Orn/Lys/Arg decarboxylase class-II family. SpeA subfamily.</text>
</comment>
<dbReference type="CDD" id="cd06830">
    <property type="entry name" value="PLPDE_III_ADC"/>
    <property type="match status" value="1"/>
</dbReference>
<comment type="function">
    <text evidence="3">Catalyzes the biosynthesis of agmatine from arginine.</text>
</comment>
<protein>
    <recommendedName>
        <fullName evidence="5 13">Arginine decarboxylase</fullName>
        <ecNumber evidence="5 13">4.1.1.19</ecNumber>
    </recommendedName>
</protein>
<dbReference type="Proteomes" id="UP000317839">
    <property type="component" value="Unassembled WGS sequence"/>
</dbReference>
<keyword evidence="10" id="KW-0745">Spermidine biosynthesis</keyword>
<name>A0A545T7K4_9GAMM</name>
<dbReference type="InterPro" id="IPR041128">
    <property type="entry name" value="Arg_decarbox_C"/>
</dbReference>
<keyword evidence="7" id="KW-0210">Decarboxylase</keyword>
<dbReference type="GO" id="GO:0046872">
    <property type="term" value="F:metal ion binding"/>
    <property type="evidence" value="ECO:0007669"/>
    <property type="project" value="UniProtKB-KW"/>
</dbReference>
<dbReference type="PRINTS" id="PR01179">
    <property type="entry name" value="ODADCRBXLASE"/>
</dbReference>
<evidence type="ECO:0000256" key="13">
    <source>
        <dbReference type="NCBIfam" id="TIGR01273"/>
    </source>
</evidence>
<dbReference type="SUPFAM" id="SSF51419">
    <property type="entry name" value="PLP-binding barrel"/>
    <property type="match status" value="1"/>
</dbReference>
<feature type="domain" description="Arginine decarboxylase C-terminal helical" evidence="19">
    <location>
        <begin position="613"/>
        <end position="662"/>
    </location>
</feature>
<proteinExistence type="inferred from homology"/>
<dbReference type="NCBIfam" id="NF003763">
    <property type="entry name" value="PRK05354.1"/>
    <property type="match status" value="1"/>
</dbReference>
<feature type="region of interest" description="Disordered" evidence="16">
    <location>
        <begin position="1"/>
        <end position="31"/>
    </location>
</feature>
<comment type="cofactor">
    <cofactor evidence="1 14">
        <name>pyridoxal 5'-phosphate</name>
        <dbReference type="ChEBI" id="CHEBI:597326"/>
    </cofactor>
</comment>
<evidence type="ECO:0000256" key="8">
    <source>
        <dbReference type="ARBA" id="ARBA00022842"/>
    </source>
</evidence>
<evidence type="ECO:0000256" key="10">
    <source>
        <dbReference type="ARBA" id="ARBA00023066"/>
    </source>
</evidence>
<dbReference type="OrthoDB" id="9802658at2"/>
<dbReference type="PANTHER" id="PTHR43295">
    <property type="entry name" value="ARGININE DECARBOXYLASE"/>
    <property type="match status" value="1"/>
</dbReference>
<evidence type="ECO:0000259" key="17">
    <source>
        <dbReference type="Pfam" id="PF02784"/>
    </source>
</evidence>
<evidence type="ECO:0000256" key="15">
    <source>
        <dbReference type="PIRSR" id="PIRSR600183-50"/>
    </source>
</evidence>
<feature type="domain" description="Orn/DAP/Arg decarboxylase 2 N-terminal" evidence="17">
    <location>
        <begin position="106"/>
        <end position="374"/>
    </location>
</feature>
<dbReference type="GO" id="GO:0008295">
    <property type="term" value="P:spermidine biosynthetic process"/>
    <property type="evidence" value="ECO:0007669"/>
    <property type="project" value="UniProtKB-UniRule"/>
</dbReference>
<dbReference type="InterPro" id="IPR000183">
    <property type="entry name" value="Orn/DAP/Arg_de-COase"/>
</dbReference>
<dbReference type="GO" id="GO:0006527">
    <property type="term" value="P:L-arginine catabolic process"/>
    <property type="evidence" value="ECO:0007669"/>
    <property type="project" value="InterPro"/>
</dbReference>
<dbReference type="GO" id="GO:0033388">
    <property type="term" value="P:putrescine biosynthetic process from arginine"/>
    <property type="evidence" value="ECO:0007669"/>
    <property type="project" value="TreeGrafter"/>
</dbReference>
<evidence type="ECO:0000256" key="3">
    <source>
        <dbReference type="ARBA" id="ARBA00002257"/>
    </source>
</evidence>
<dbReference type="EMBL" id="VIKR01000004">
    <property type="protein sequence ID" value="TQV73199.1"/>
    <property type="molecule type" value="Genomic_DNA"/>
</dbReference>
<feature type="compositionally biased region" description="Basic and acidic residues" evidence="16">
    <location>
        <begin position="22"/>
        <end position="31"/>
    </location>
</feature>
<dbReference type="SUPFAM" id="SSF50621">
    <property type="entry name" value="Alanine racemase C-terminal domain-like"/>
    <property type="match status" value="1"/>
</dbReference>
<dbReference type="NCBIfam" id="TIGR01273">
    <property type="entry name" value="speA"/>
    <property type="match status" value="1"/>
</dbReference>
<keyword evidence="8" id="KW-0460">Magnesium</keyword>
<dbReference type="PRINTS" id="PR01180">
    <property type="entry name" value="ARGDCRBXLASE"/>
</dbReference>
<evidence type="ECO:0000313" key="20">
    <source>
        <dbReference type="EMBL" id="TQV73199.1"/>
    </source>
</evidence>
<evidence type="ECO:0000256" key="6">
    <source>
        <dbReference type="ARBA" id="ARBA00022723"/>
    </source>
</evidence>
<keyword evidence="6" id="KW-0479">Metal-binding</keyword>
<keyword evidence="9 14" id="KW-0663">Pyridoxal phosphate</keyword>
<gene>
    <name evidence="20" type="primary">speA</name>
    <name evidence="20" type="ORF">FLL45_16040</name>
</gene>
<dbReference type="InterPro" id="IPR002985">
    <property type="entry name" value="Arg_decrbxlase"/>
</dbReference>
<evidence type="ECO:0000256" key="14">
    <source>
        <dbReference type="PIRSR" id="PIRSR001336-50"/>
    </source>
</evidence>
<evidence type="ECO:0000256" key="9">
    <source>
        <dbReference type="ARBA" id="ARBA00022898"/>
    </source>
</evidence>
<evidence type="ECO:0000256" key="4">
    <source>
        <dbReference type="ARBA" id="ARBA00008357"/>
    </source>
</evidence>
<evidence type="ECO:0000256" key="2">
    <source>
        <dbReference type="ARBA" id="ARBA00001946"/>
    </source>
</evidence>
<feature type="compositionally biased region" description="Polar residues" evidence="16">
    <location>
        <begin position="1"/>
        <end position="19"/>
    </location>
</feature>
<evidence type="ECO:0000256" key="11">
    <source>
        <dbReference type="ARBA" id="ARBA00023115"/>
    </source>
</evidence>
<keyword evidence="12 20" id="KW-0456">Lyase</keyword>
<dbReference type="Gene3D" id="1.20.58.930">
    <property type="match status" value="1"/>
</dbReference>
<dbReference type="PANTHER" id="PTHR43295:SF9">
    <property type="entry name" value="BIOSYNTHETIC ARGININE DECARBOXYLASE"/>
    <property type="match status" value="1"/>
</dbReference>
<reference evidence="20 21" key="1">
    <citation type="submission" date="2019-06" db="EMBL/GenBank/DDBJ databases">
        <title>Draft genome of Aliikangiella marina GYP-15.</title>
        <authorList>
            <person name="Wang G."/>
        </authorList>
    </citation>
    <scope>NUCLEOTIDE SEQUENCE [LARGE SCALE GENOMIC DNA]</scope>
    <source>
        <strain evidence="20 21">GYP-15</strain>
    </source>
</reference>
<evidence type="ECO:0000256" key="12">
    <source>
        <dbReference type="ARBA" id="ARBA00023239"/>
    </source>
</evidence>
<sequence length="664" mass="75130">MTSSKDQNIATNSKVNFLQSDAADRSDSNQDWSSEKAEQFYNLPQWSEGYFGLDESGHLTVNPRKTQLQTNFKLSEICAQLKQRGMQMPILLRFVDILQDRVKSLCEAFNQAIKDLNYQGQYTVCYPIKVNQQKRVVEGIVDSNQNSERSQVGLEAGSKPELMAVLAMSEKTNSVIVCNGYKDREYVRAALIATQLGHTVFLVVEKLSELNLILQESDSMGVEPKIGVRARLASKGESKWQDSGGDHSKFGLSASQIIRVVETLQASNRLSTFQLLHFHLGSQITSIRDIQNALKECARFYAELINLKVPISTVDVGGGLGVDYEGTQSQNHCSVNYTLSEYANNVVGAFFDIAEKKGISHPAIITESGRALTAHHAVLITNVIDSERPREVQVEKPSTQYAHELHELWRIFQEAKQTNENNILVECFHNSEYLLKQILEMFNHGVISLVERALAERIYRRVLFLVKSQLQPELQTHQELLELLNEKLASKFFVNFSIFQSLPDAWAIEQIFPLMPLAGLDVPPTETAVIQDITCDSDGMLKQYVSQQSVTKTIELPEYQAGQEYWLGLFMVGAYQEILGDMHNLFGDTHTVDFKLDESNQLQIVATEEGDSVEELLDYVDFNATWLLDSYKRQLKNTTLPQATQRQYLAELRQGIYGYCYLED</sequence>
<feature type="modified residue" description="N6-(pyridoxal phosphate)lysine" evidence="14">
    <location>
        <position position="129"/>
    </location>
</feature>
<evidence type="ECO:0000256" key="16">
    <source>
        <dbReference type="SAM" id="MobiDB-lite"/>
    </source>
</evidence>
<dbReference type="Pfam" id="PF17944">
    <property type="entry name" value="Arg_decarbox_C"/>
    <property type="match status" value="1"/>
</dbReference>
<dbReference type="InterPro" id="IPR040634">
    <property type="entry name" value="Arg_decarb_HB"/>
</dbReference>
<evidence type="ECO:0000313" key="21">
    <source>
        <dbReference type="Proteomes" id="UP000317839"/>
    </source>
</evidence>
<evidence type="ECO:0000256" key="1">
    <source>
        <dbReference type="ARBA" id="ARBA00001933"/>
    </source>
</evidence>
<accession>A0A545T7K4</accession>
<feature type="domain" description="Arginine decarboxylase helical bundle" evidence="18">
    <location>
        <begin position="404"/>
        <end position="485"/>
    </location>
</feature>
<comment type="caution">
    <text evidence="20">The sequence shown here is derived from an EMBL/GenBank/DDBJ whole genome shotgun (WGS) entry which is preliminary data.</text>
</comment>
<dbReference type="Gene3D" id="1.10.287.3440">
    <property type="match status" value="1"/>
</dbReference>